<name>A0ABR7IS00_9CLOT</name>
<organism evidence="2 3">
    <name type="scientific">Clostridium facile</name>
    <dbReference type="NCBI Taxonomy" id="2763035"/>
    <lineage>
        <taxon>Bacteria</taxon>
        <taxon>Bacillati</taxon>
        <taxon>Bacillota</taxon>
        <taxon>Clostridia</taxon>
        <taxon>Eubacteriales</taxon>
        <taxon>Clostridiaceae</taxon>
        <taxon>Clostridium</taxon>
    </lineage>
</organism>
<gene>
    <name evidence="2" type="ORF">H8Z77_07820</name>
</gene>
<dbReference type="InterPro" id="IPR012544">
    <property type="entry name" value="PHb"/>
</dbReference>
<dbReference type="RefSeq" id="WP_186996671.1">
    <property type="nucleotide sequence ID" value="NZ_JACOQK010000001.1"/>
</dbReference>
<dbReference type="Gene3D" id="2.30.29.50">
    <property type="entry name" value="Bacterial Pleckstrin homology domain"/>
    <property type="match status" value="1"/>
</dbReference>
<keyword evidence="3" id="KW-1185">Reference proteome</keyword>
<reference evidence="2 3" key="1">
    <citation type="submission" date="2020-08" db="EMBL/GenBank/DDBJ databases">
        <title>Genome public.</title>
        <authorList>
            <person name="Liu C."/>
            <person name="Sun Q."/>
        </authorList>
    </citation>
    <scope>NUCLEOTIDE SEQUENCE [LARGE SCALE GENOMIC DNA]</scope>
    <source>
        <strain evidence="2 3">NSJ-27</strain>
    </source>
</reference>
<dbReference type="Proteomes" id="UP000649151">
    <property type="component" value="Unassembled WGS sequence"/>
</dbReference>
<dbReference type="SUPFAM" id="SSF50729">
    <property type="entry name" value="PH domain-like"/>
    <property type="match status" value="1"/>
</dbReference>
<dbReference type="EMBL" id="JACOQK010000001">
    <property type="protein sequence ID" value="MBC5787922.1"/>
    <property type="molecule type" value="Genomic_DNA"/>
</dbReference>
<accession>A0ABR7IS00</accession>
<sequence length="146" mass="16495">MGIMNKMVNGLSGNLNEVSPESLQQEYGAYFMEGETVYTGFQLIRDVVIFTNKRIVTFDKQGTTGKKMRVSSIYLSAVIHVSAETAGFGMDDSQVDIEYIDSPYYKASGGVSVAKRTFEFPKKYNIQPLYQYLQQIAYNNHESLNQ</sequence>
<evidence type="ECO:0000313" key="2">
    <source>
        <dbReference type="EMBL" id="MBC5787922.1"/>
    </source>
</evidence>
<protein>
    <submittedName>
        <fullName evidence="2">PH domain-containing protein</fullName>
    </submittedName>
</protein>
<comment type="caution">
    <text evidence="2">The sequence shown here is derived from an EMBL/GenBank/DDBJ whole genome shotgun (WGS) entry which is preliminary data.</text>
</comment>
<evidence type="ECO:0000313" key="3">
    <source>
        <dbReference type="Proteomes" id="UP000649151"/>
    </source>
</evidence>
<evidence type="ECO:0000259" key="1">
    <source>
        <dbReference type="Pfam" id="PF08000"/>
    </source>
</evidence>
<dbReference type="InterPro" id="IPR037063">
    <property type="entry name" value="PHb_sf"/>
</dbReference>
<dbReference type="Pfam" id="PF08000">
    <property type="entry name" value="bPH_1"/>
    <property type="match status" value="1"/>
</dbReference>
<feature type="domain" description="Bacterial Pleckstrin homology" evidence="1">
    <location>
        <begin position="8"/>
        <end position="136"/>
    </location>
</feature>
<proteinExistence type="predicted"/>